<comment type="cofactor">
    <cofactor evidence="1">
        <name>Zn(2+)</name>
        <dbReference type="ChEBI" id="CHEBI:29105"/>
    </cofactor>
</comment>
<feature type="compositionally biased region" description="Basic and acidic residues" evidence="6">
    <location>
        <begin position="75"/>
        <end position="91"/>
    </location>
</feature>
<evidence type="ECO:0000256" key="3">
    <source>
        <dbReference type="ARBA" id="ARBA00022723"/>
    </source>
</evidence>
<dbReference type="InterPro" id="IPR014187">
    <property type="entry name" value="ADH_Zn_typ-2"/>
</dbReference>
<dbReference type="SUPFAM" id="SSF50129">
    <property type="entry name" value="GroES-like"/>
    <property type="match status" value="1"/>
</dbReference>
<dbReference type="Gene3D" id="3.40.50.720">
    <property type="entry name" value="NAD(P)-binding Rossmann-like Domain"/>
    <property type="match status" value="1"/>
</dbReference>
<evidence type="ECO:0000256" key="5">
    <source>
        <dbReference type="ARBA" id="ARBA00023002"/>
    </source>
</evidence>
<dbReference type="PANTHER" id="PTHR42940">
    <property type="entry name" value="ALCOHOL DEHYDROGENASE 1-RELATED"/>
    <property type="match status" value="1"/>
</dbReference>
<keyword evidence="3" id="KW-0479">Metal-binding</keyword>
<dbReference type="Proteomes" id="UP000779900">
    <property type="component" value="Unassembled WGS sequence"/>
</dbReference>
<evidence type="ECO:0000259" key="7">
    <source>
        <dbReference type="Pfam" id="PF08240"/>
    </source>
</evidence>
<dbReference type="Pfam" id="PF08240">
    <property type="entry name" value="ADH_N"/>
    <property type="match status" value="1"/>
</dbReference>
<dbReference type="Gene3D" id="3.90.180.10">
    <property type="entry name" value="Medium-chain alcohol dehydrogenases, catalytic domain"/>
    <property type="match status" value="1"/>
</dbReference>
<dbReference type="GO" id="GO:0046872">
    <property type="term" value="F:metal ion binding"/>
    <property type="evidence" value="ECO:0007669"/>
    <property type="project" value="UniProtKB-KW"/>
</dbReference>
<dbReference type="AlphaFoldDB" id="A0A937XFL4"/>
<evidence type="ECO:0000313" key="8">
    <source>
        <dbReference type="EMBL" id="MBM3331474.1"/>
    </source>
</evidence>
<evidence type="ECO:0000256" key="2">
    <source>
        <dbReference type="ARBA" id="ARBA00008072"/>
    </source>
</evidence>
<dbReference type="CDD" id="cd08298">
    <property type="entry name" value="CAD2"/>
    <property type="match status" value="1"/>
</dbReference>
<dbReference type="SUPFAM" id="SSF51735">
    <property type="entry name" value="NAD(P)-binding Rossmann-fold domains"/>
    <property type="match status" value="1"/>
</dbReference>
<name>A0A937XFL4_UNCW3</name>
<accession>A0A937XFL4</accession>
<proteinExistence type="inferred from homology"/>
<dbReference type="PANTHER" id="PTHR42940:SF8">
    <property type="entry name" value="VACUOLAR PROTEIN SORTING-ASSOCIATED PROTEIN 11"/>
    <property type="match status" value="1"/>
</dbReference>
<dbReference type="InterPro" id="IPR036291">
    <property type="entry name" value="NAD(P)-bd_dom_sf"/>
</dbReference>
<organism evidence="8 9">
    <name type="scientific">candidate division WOR-3 bacterium</name>
    <dbReference type="NCBI Taxonomy" id="2052148"/>
    <lineage>
        <taxon>Bacteria</taxon>
        <taxon>Bacteria division WOR-3</taxon>
    </lineage>
</organism>
<dbReference type="GO" id="GO:0005737">
    <property type="term" value="C:cytoplasm"/>
    <property type="evidence" value="ECO:0007669"/>
    <property type="project" value="TreeGrafter"/>
</dbReference>
<feature type="region of interest" description="Disordered" evidence="6">
    <location>
        <begin position="75"/>
        <end position="97"/>
    </location>
</feature>
<dbReference type="InterPro" id="IPR013154">
    <property type="entry name" value="ADH-like_N"/>
</dbReference>
<comment type="similarity">
    <text evidence="2">Belongs to the zinc-containing alcohol dehydrogenase family.</text>
</comment>
<keyword evidence="4" id="KW-0862">Zinc</keyword>
<sequence>MRAMVIARTGRLEDAPLELRDVPQPVPRAGEILIRVSACGVCHTELDEIEGRTPPPKLPMIPGHQVVGRVVAVRESQDGDSPRRSEARRDPVQTPRFRPGDRVGVAWIYSACGKCAFCLSGQENLCPDFRATGRDANGGYAEYMTVPEGFAYPIPDSITDTETAPLLCAGAVGYRSLRLAGFGSAQDSGSSALGARRSALGLTGFGASGHLVLKTVRYQYPETRVYVFARSREEQTFARELGATWAGDTSDRPPELLDAIIDTTPVWSTVVAALGNLKPGGRLVINAIRKEETDKAALLGLDYAKQLWMEKEIKSVANVARKDVGEFLALAARIPIRPEVQEYRLEDANQALLELKQRKIRGAKVLRI</sequence>
<dbReference type="InterPro" id="IPR011032">
    <property type="entry name" value="GroES-like_sf"/>
</dbReference>
<evidence type="ECO:0000313" key="9">
    <source>
        <dbReference type="Proteomes" id="UP000779900"/>
    </source>
</evidence>
<dbReference type="GO" id="GO:0004022">
    <property type="term" value="F:alcohol dehydrogenase (NAD+) activity"/>
    <property type="evidence" value="ECO:0007669"/>
    <property type="project" value="TreeGrafter"/>
</dbReference>
<dbReference type="EMBL" id="VGIR01000031">
    <property type="protein sequence ID" value="MBM3331474.1"/>
    <property type="molecule type" value="Genomic_DNA"/>
</dbReference>
<keyword evidence="5" id="KW-0560">Oxidoreductase</keyword>
<feature type="domain" description="Alcohol dehydrogenase-like N-terminal" evidence="7">
    <location>
        <begin position="29"/>
        <end position="156"/>
    </location>
</feature>
<evidence type="ECO:0000256" key="4">
    <source>
        <dbReference type="ARBA" id="ARBA00022833"/>
    </source>
</evidence>
<evidence type="ECO:0000256" key="6">
    <source>
        <dbReference type="SAM" id="MobiDB-lite"/>
    </source>
</evidence>
<gene>
    <name evidence="8" type="ORF">FJY68_06425</name>
</gene>
<comment type="caution">
    <text evidence="8">The sequence shown here is derived from an EMBL/GenBank/DDBJ whole genome shotgun (WGS) entry which is preliminary data.</text>
</comment>
<reference evidence="8" key="1">
    <citation type="submission" date="2019-03" db="EMBL/GenBank/DDBJ databases">
        <title>Lake Tanganyika Metagenome-Assembled Genomes (MAGs).</title>
        <authorList>
            <person name="Tran P."/>
        </authorList>
    </citation>
    <scope>NUCLEOTIDE SEQUENCE</scope>
    <source>
        <strain evidence="8">K_DeepCast_150m_m2_040</strain>
    </source>
</reference>
<protein>
    <submittedName>
        <fullName evidence="8">Zinc-dependent alcohol dehydrogenase family protein</fullName>
    </submittedName>
</protein>
<evidence type="ECO:0000256" key="1">
    <source>
        <dbReference type="ARBA" id="ARBA00001947"/>
    </source>
</evidence>